<evidence type="ECO:0000313" key="2">
    <source>
        <dbReference type="Proteomes" id="UP001551482"/>
    </source>
</evidence>
<dbReference type="GO" id="GO:0016787">
    <property type="term" value="F:hydrolase activity"/>
    <property type="evidence" value="ECO:0007669"/>
    <property type="project" value="UniProtKB-KW"/>
</dbReference>
<comment type="caution">
    <text evidence="1">The sequence shown here is derived from an EMBL/GenBank/DDBJ whole genome shotgun (WGS) entry which is preliminary data.</text>
</comment>
<keyword evidence="2" id="KW-1185">Reference proteome</keyword>
<dbReference type="Proteomes" id="UP001551482">
    <property type="component" value="Unassembled WGS sequence"/>
</dbReference>
<evidence type="ECO:0000313" key="1">
    <source>
        <dbReference type="EMBL" id="MEU8133734.1"/>
    </source>
</evidence>
<dbReference type="PANTHER" id="PTHR47751">
    <property type="entry name" value="SUPERFAMILY HYDROLASE, PUTATIVE (AFU_ORTHOLOGUE AFUA_2G16580)-RELATED"/>
    <property type="match status" value="1"/>
</dbReference>
<dbReference type="RefSeq" id="WP_358351723.1">
    <property type="nucleotide sequence ID" value="NZ_JBEZFP010000017.1"/>
</dbReference>
<dbReference type="PANTHER" id="PTHR47751:SF2">
    <property type="entry name" value="DLTD N-TERMINAL DOMAIN PROTEIN (AFU_ORTHOLOGUE AFUA_8G00380)-RELATED"/>
    <property type="match status" value="1"/>
</dbReference>
<dbReference type="EMBL" id="JBEZFP010000017">
    <property type="protein sequence ID" value="MEU8133734.1"/>
    <property type="molecule type" value="Genomic_DNA"/>
</dbReference>
<dbReference type="Gene3D" id="1.10.10.800">
    <property type="match status" value="1"/>
</dbReference>
<sequence>MSEEVEFDADGTTLRGTLHLPEGTGPFPAVVLTHGFGAVKEQYTDVIADSLAAEGFAALLYDHPNFGASDGLPRQEVDPWAQIDGYRHAVTYLHTRADVAHDRIGVFGTSYSGGHVLVVGAIDRRVKAVYAQVPVISGGTSLSRFISSEALQGVREMFAQDRLGRFRGAEPGLIPLITEDPGAMAALADRETYAWYQTIEPERLATWRNEVTVRSVELLSGYEPADYIARISPTPLLMVVAQHDILTHSDLAFAAYERALHPKRLVTLPGGHFVVYNKEFANTQALAAQFFREHLGG</sequence>
<dbReference type="InterPro" id="IPR010520">
    <property type="entry name" value="FrsA-like"/>
</dbReference>
<keyword evidence="1" id="KW-0378">Hydrolase</keyword>
<dbReference type="InterPro" id="IPR051411">
    <property type="entry name" value="Polyketide_trans_af380"/>
</dbReference>
<reference evidence="1 2" key="1">
    <citation type="submission" date="2024-06" db="EMBL/GenBank/DDBJ databases">
        <title>The Natural Products Discovery Center: Release of the First 8490 Sequenced Strains for Exploring Actinobacteria Biosynthetic Diversity.</title>
        <authorList>
            <person name="Kalkreuter E."/>
            <person name="Kautsar S.A."/>
            <person name="Yang D."/>
            <person name="Bader C.D."/>
            <person name="Teijaro C.N."/>
            <person name="Fluegel L."/>
            <person name="Davis C.M."/>
            <person name="Simpson J.R."/>
            <person name="Lauterbach L."/>
            <person name="Steele A.D."/>
            <person name="Gui C."/>
            <person name="Meng S."/>
            <person name="Li G."/>
            <person name="Viehrig K."/>
            <person name="Ye F."/>
            <person name="Su P."/>
            <person name="Kiefer A.F."/>
            <person name="Nichols A."/>
            <person name="Cepeda A.J."/>
            <person name="Yan W."/>
            <person name="Fan B."/>
            <person name="Jiang Y."/>
            <person name="Adhikari A."/>
            <person name="Zheng C.-J."/>
            <person name="Schuster L."/>
            <person name="Cowan T.M."/>
            <person name="Smanski M.J."/>
            <person name="Chevrette M.G."/>
            <person name="De Carvalho L.P.S."/>
            <person name="Shen B."/>
        </authorList>
    </citation>
    <scope>NUCLEOTIDE SEQUENCE [LARGE SCALE GENOMIC DNA]</scope>
    <source>
        <strain evidence="1 2">NPDC048946</strain>
    </source>
</reference>
<organism evidence="1 2">
    <name type="scientific">Streptodolium elevatio</name>
    <dbReference type="NCBI Taxonomy" id="3157996"/>
    <lineage>
        <taxon>Bacteria</taxon>
        <taxon>Bacillati</taxon>
        <taxon>Actinomycetota</taxon>
        <taxon>Actinomycetes</taxon>
        <taxon>Kitasatosporales</taxon>
        <taxon>Streptomycetaceae</taxon>
        <taxon>Streptodolium</taxon>
    </lineage>
</organism>
<dbReference type="Pfam" id="PF06500">
    <property type="entry name" value="FrsA-like"/>
    <property type="match status" value="1"/>
</dbReference>
<accession>A0ABV3DEW8</accession>
<gene>
    <name evidence="1" type="ORF">AB0C36_09520</name>
</gene>
<dbReference type="Gene3D" id="3.40.50.1820">
    <property type="entry name" value="alpha/beta hydrolase"/>
    <property type="match status" value="1"/>
</dbReference>
<dbReference type="SUPFAM" id="SSF53474">
    <property type="entry name" value="alpha/beta-Hydrolases"/>
    <property type="match status" value="1"/>
</dbReference>
<protein>
    <submittedName>
        <fullName evidence="1">Alpha/beta hydrolase</fullName>
    </submittedName>
</protein>
<name>A0ABV3DEW8_9ACTN</name>
<proteinExistence type="predicted"/>
<dbReference type="InterPro" id="IPR029058">
    <property type="entry name" value="AB_hydrolase_fold"/>
</dbReference>